<evidence type="ECO:0000313" key="16">
    <source>
        <dbReference type="Proteomes" id="UP001060414"/>
    </source>
</evidence>
<dbReference type="EMBL" id="CP092109">
    <property type="protein sequence ID" value="UWZ79100.1"/>
    <property type="molecule type" value="Genomic_DNA"/>
</dbReference>
<evidence type="ECO:0000256" key="6">
    <source>
        <dbReference type="ARBA" id="ARBA00023065"/>
    </source>
</evidence>
<keyword evidence="9 10" id="KW-0998">Cell outer membrane</keyword>
<keyword evidence="7 11" id="KW-0798">TonB box</keyword>
<evidence type="ECO:0000256" key="10">
    <source>
        <dbReference type="PROSITE-ProRule" id="PRU01360"/>
    </source>
</evidence>
<dbReference type="PROSITE" id="PS52016">
    <property type="entry name" value="TONB_DEPENDENT_REC_3"/>
    <property type="match status" value="1"/>
</dbReference>
<evidence type="ECO:0000256" key="3">
    <source>
        <dbReference type="ARBA" id="ARBA00022452"/>
    </source>
</evidence>
<dbReference type="SUPFAM" id="SSF56935">
    <property type="entry name" value="Porins"/>
    <property type="match status" value="1"/>
</dbReference>
<evidence type="ECO:0000259" key="14">
    <source>
        <dbReference type="Pfam" id="PF07715"/>
    </source>
</evidence>
<comment type="subcellular location">
    <subcellularLocation>
        <location evidence="1 10">Cell outer membrane</location>
        <topology evidence="1 10">Multi-pass membrane protein</topology>
    </subcellularLocation>
</comment>
<evidence type="ECO:0000256" key="7">
    <source>
        <dbReference type="ARBA" id="ARBA00023077"/>
    </source>
</evidence>
<evidence type="ECO:0000256" key="11">
    <source>
        <dbReference type="RuleBase" id="RU003357"/>
    </source>
</evidence>
<feature type="chain" id="PRO_5046015082" evidence="12">
    <location>
        <begin position="21"/>
        <end position="608"/>
    </location>
</feature>
<reference evidence="15" key="1">
    <citation type="journal article" date="2022" name="Environ. Microbiol.">
        <title>Geoalkalibacter halelectricus SAP #1 sp. nov. possessing extracellular electron transfer and mineral#reducing capabilities from a haloalkaline environment.</title>
        <authorList>
            <person name="Yadav S."/>
            <person name="Singh R."/>
            <person name="Sundharam S.S."/>
            <person name="Chaudhary S."/>
            <person name="Krishnamurthi S."/>
            <person name="Patil S.A."/>
        </authorList>
    </citation>
    <scope>NUCLEOTIDE SEQUENCE</scope>
    <source>
        <strain evidence="15">SAP-1</strain>
    </source>
</reference>
<comment type="similarity">
    <text evidence="10 11">Belongs to the TonB-dependent receptor family.</text>
</comment>
<proteinExistence type="inferred from homology"/>
<keyword evidence="16" id="KW-1185">Reference proteome</keyword>
<dbReference type="Gene3D" id="2.170.130.10">
    <property type="entry name" value="TonB-dependent receptor, plug domain"/>
    <property type="match status" value="1"/>
</dbReference>
<evidence type="ECO:0000256" key="1">
    <source>
        <dbReference type="ARBA" id="ARBA00004571"/>
    </source>
</evidence>
<keyword evidence="5 12" id="KW-0732">Signal</keyword>
<protein>
    <submittedName>
        <fullName evidence="15">TonB-dependent receptor</fullName>
    </submittedName>
</protein>
<evidence type="ECO:0000256" key="5">
    <source>
        <dbReference type="ARBA" id="ARBA00022729"/>
    </source>
</evidence>
<dbReference type="InterPro" id="IPR000531">
    <property type="entry name" value="Beta-barrel_TonB"/>
</dbReference>
<dbReference type="InterPro" id="IPR037066">
    <property type="entry name" value="Plug_dom_sf"/>
</dbReference>
<evidence type="ECO:0000256" key="2">
    <source>
        <dbReference type="ARBA" id="ARBA00022448"/>
    </source>
</evidence>
<dbReference type="InterPro" id="IPR039426">
    <property type="entry name" value="TonB-dep_rcpt-like"/>
</dbReference>
<sequence length="608" mass="67123">MLKGIFRLLFVLSLSTPAFAQPQTFNLPEIVVTASRWDEPRTDVPQSLTVISRDEIESRGTPFVTELLRTRSDLFVVQNGGAGKNATLLLRGGNGRQVLVLVDGVRVNSPSTGAADLGGLLTDDIERIEILKGPQSTLYGSEAMAGVVNIITRKGAGPPKTNLLLEAGSFSTRKASGSLSGGTERHDYRLSATWFDTQGISAARSGTEPDGYTNTTLSARLGYSPSARTSLDLNLRYAHDRSELDDFEAGVGMVDALNWIQRRDDYLIALRGTIFPLDNYEQSLGLSLAGQRLKSEDPDTLWNNARINTLTRQLDWQHVVDLHRLTLSGGIAYRREAAENKEVFDEAVDNKAGYVNAKLRLLDQNLILDAGLRYDDHETFGDELTYRIGALYHLRARDLRIRANHGSGFRAPSLNELFFPFYGNPDLRPEKSTAWDVGLEQDLFAGRLTLGATWFQQRYRDLIQTNFATFTADNIGRARVKGLELTAAARPLDTLLIQSSYTWLDALDVDAQSRLPLRPRAKVVSSVEYTFSAVSLGADHIYVSRRFDSSTGRDLSAYGLVNLRGAYALTKALSVYARIDNLFDKDYEEAGDFGTPGFAAFGGLRVSL</sequence>
<dbReference type="CDD" id="cd01347">
    <property type="entry name" value="ligand_gated_channel"/>
    <property type="match status" value="1"/>
</dbReference>
<feature type="domain" description="TonB-dependent receptor-like beta-barrel" evidence="13">
    <location>
        <begin position="186"/>
        <end position="582"/>
    </location>
</feature>
<dbReference type="Proteomes" id="UP001060414">
    <property type="component" value="Chromosome"/>
</dbReference>
<keyword evidence="3 10" id="KW-1134">Transmembrane beta strand</keyword>
<evidence type="ECO:0000313" key="15">
    <source>
        <dbReference type="EMBL" id="UWZ79100.1"/>
    </source>
</evidence>
<keyword evidence="2 10" id="KW-0813">Transport</keyword>
<feature type="signal peptide" evidence="12">
    <location>
        <begin position="1"/>
        <end position="20"/>
    </location>
</feature>
<keyword evidence="15" id="KW-0675">Receptor</keyword>
<evidence type="ECO:0000259" key="13">
    <source>
        <dbReference type="Pfam" id="PF00593"/>
    </source>
</evidence>
<organism evidence="15 16">
    <name type="scientific">Geoalkalibacter halelectricus</name>
    <dbReference type="NCBI Taxonomy" id="2847045"/>
    <lineage>
        <taxon>Bacteria</taxon>
        <taxon>Pseudomonadati</taxon>
        <taxon>Thermodesulfobacteriota</taxon>
        <taxon>Desulfuromonadia</taxon>
        <taxon>Desulfuromonadales</taxon>
        <taxon>Geoalkalibacteraceae</taxon>
        <taxon>Geoalkalibacter</taxon>
    </lineage>
</organism>
<dbReference type="InterPro" id="IPR012910">
    <property type="entry name" value="Plug_dom"/>
</dbReference>
<gene>
    <name evidence="15" type="ORF">L9S41_15655</name>
</gene>
<dbReference type="PANTHER" id="PTHR30069">
    <property type="entry name" value="TONB-DEPENDENT OUTER MEMBRANE RECEPTOR"/>
    <property type="match status" value="1"/>
</dbReference>
<evidence type="ECO:0000256" key="8">
    <source>
        <dbReference type="ARBA" id="ARBA00023136"/>
    </source>
</evidence>
<dbReference type="InterPro" id="IPR036942">
    <property type="entry name" value="Beta-barrel_TonB_sf"/>
</dbReference>
<feature type="domain" description="TonB-dependent receptor plug" evidence="14">
    <location>
        <begin position="42"/>
        <end position="147"/>
    </location>
</feature>
<evidence type="ECO:0000256" key="4">
    <source>
        <dbReference type="ARBA" id="ARBA00022692"/>
    </source>
</evidence>
<keyword evidence="6" id="KW-0406">Ion transport</keyword>
<dbReference type="PANTHER" id="PTHR30069:SF53">
    <property type="entry name" value="COLICIN I RECEPTOR-RELATED"/>
    <property type="match status" value="1"/>
</dbReference>
<dbReference type="Gene3D" id="2.40.170.20">
    <property type="entry name" value="TonB-dependent receptor, beta-barrel domain"/>
    <property type="match status" value="1"/>
</dbReference>
<evidence type="ECO:0000256" key="12">
    <source>
        <dbReference type="SAM" id="SignalP"/>
    </source>
</evidence>
<keyword evidence="4 10" id="KW-0812">Transmembrane</keyword>
<evidence type="ECO:0000256" key="9">
    <source>
        <dbReference type="ARBA" id="ARBA00023237"/>
    </source>
</evidence>
<keyword evidence="8 10" id="KW-0472">Membrane</keyword>
<dbReference type="RefSeq" id="WP_260747456.1">
    <property type="nucleotide sequence ID" value="NZ_CP092109.1"/>
</dbReference>
<dbReference type="Pfam" id="PF00593">
    <property type="entry name" value="TonB_dep_Rec_b-barrel"/>
    <property type="match status" value="1"/>
</dbReference>
<dbReference type="Pfam" id="PF07715">
    <property type="entry name" value="Plug"/>
    <property type="match status" value="1"/>
</dbReference>
<accession>A0ABY5ZMJ1</accession>
<name>A0ABY5ZMJ1_9BACT</name>